<gene>
    <name evidence="2" type="ORF">GCM10023093_28440</name>
</gene>
<proteinExistence type="predicted"/>
<sequence>MNGNVNALNWFEISVTDMARAKKFYETVFGVKMDEAEMMGMKMAFFPSDPTSGKVSGGLVQGEGYAPSMDGAKIYFNGNPDLNVALGRVEAAGGKVLMPKTHISPEIGHMAFFADSEGNAVAMHSNN</sequence>
<dbReference type="InterPro" id="IPR037523">
    <property type="entry name" value="VOC_core"/>
</dbReference>
<dbReference type="PROSITE" id="PS51819">
    <property type="entry name" value="VOC"/>
    <property type="match status" value="1"/>
</dbReference>
<dbReference type="Pfam" id="PF00903">
    <property type="entry name" value="Glyoxalase"/>
    <property type="match status" value="1"/>
</dbReference>
<reference evidence="3" key="1">
    <citation type="journal article" date="2019" name="Int. J. Syst. Evol. Microbiol.">
        <title>The Global Catalogue of Microorganisms (GCM) 10K type strain sequencing project: providing services to taxonomists for standard genome sequencing and annotation.</title>
        <authorList>
            <consortium name="The Broad Institute Genomics Platform"/>
            <consortium name="The Broad Institute Genome Sequencing Center for Infectious Disease"/>
            <person name="Wu L."/>
            <person name="Ma J."/>
        </authorList>
    </citation>
    <scope>NUCLEOTIDE SEQUENCE [LARGE SCALE GENOMIC DNA]</scope>
    <source>
        <strain evidence="3">JCM 32105</strain>
    </source>
</reference>
<dbReference type="InterPro" id="IPR052164">
    <property type="entry name" value="Anthracycline_SecMetBiosynth"/>
</dbReference>
<name>A0ABP8NLG6_9BACT</name>
<dbReference type="EMBL" id="BAABFA010000023">
    <property type="protein sequence ID" value="GAA4469289.1"/>
    <property type="molecule type" value="Genomic_DNA"/>
</dbReference>
<evidence type="ECO:0000313" key="3">
    <source>
        <dbReference type="Proteomes" id="UP001500067"/>
    </source>
</evidence>
<dbReference type="RefSeq" id="WP_345084570.1">
    <property type="nucleotide sequence ID" value="NZ_BAABFA010000023.1"/>
</dbReference>
<comment type="caution">
    <text evidence="2">The sequence shown here is derived from an EMBL/GenBank/DDBJ whole genome shotgun (WGS) entry which is preliminary data.</text>
</comment>
<dbReference type="Proteomes" id="UP001500067">
    <property type="component" value="Unassembled WGS sequence"/>
</dbReference>
<keyword evidence="3" id="KW-1185">Reference proteome</keyword>
<dbReference type="Gene3D" id="3.10.180.10">
    <property type="entry name" value="2,3-Dihydroxybiphenyl 1,2-Dioxygenase, domain 1"/>
    <property type="match status" value="1"/>
</dbReference>
<dbReference type="InterPro" id="IPR029068">
    <property type="entry name" value="Glyas_Bleomycin-R_OHBP_Dase"/>
</dbReference>
<organism evidence="2 3">
    <name type="scientific">Nemorincola caseinilytica</name>
    <dbReference type="NCBI Taxonomy" id="2054315"/>
    <lineage>
        <taxon>Bacteria</taxon>
        <taxon>Pseudomonadati</taxon>
        <taxon>Bacteroidota</taxon>
        <taxon>Chitinophagia</taxon>
        <taxon>Chitinophagales</taxon>
        <taxon>Chitinophagaceae</taxon>
        <taxon>Nemorincola</taxon>
    </lineage>
</organism>
<dbReference type="PANTHER" id="PTHR33993">
    <property type="entry name" value="GLYOXALASE-RELATED"/>
    <property type="match status" value="1"/>
</dbReference>
<dbReference type="SUPFAM" id="SSF54593">
    <property type="entry name" value="Glyoxalase/Bleomycin resistance protein/Dihydroxybiphenyl dioxygenase"/>
    <property type="match status" value="1"/>
</dbReference>
<feature type="domain" description="VOC" evidence="1">
    <location>
        <begin position="7"/>
        <end position="126"/>
    </location>
</feature>
<evidence type="ECO:0000313" key="2">
    <source>
        <dbReference type="EMBL" id="GAA4469289.1"/>
    </source>
</evidence>
<dbReference type="InterPro" id="IPR004360">
    <property type="entry name" value="Glyas_Fos-R_dOase_dom"/>
</dbReference>
<evidence type="ECO:0000259" key="1">
    <source>
        <dbReference type="PROSITE" id="PS51819"/>
    </source>
</evidence>
<dbReference type="CDD" id="cd07247">
    <property type="entry name" value="SgaA_N_like"/>
    <property type="match status" value="1"/>
</dbReference>
<protein>
    <submittedName>
        <fullName evidence="2">VOC family protein</fullName>
    </submittedName>
</protein>
<accession>A0ABP8NLG6</accession>
<dbReference type="PANTHER" id="PTHR33993:SF2">
    <property type="entry name" value="VOC DOMAIN-CONTAINING PROTEIN"/>
    <property type="match status" value="1"/>
</dbReference>